<evidence type="ECO:0000313" key="1">
    <source>
        <dbReference type="EMBL" id="GJS83891.1"/>
    </source>
</evidence>
<keyword evidence="2" id="KW-1185">Reference proteome</keyword>
<reference evidence="1" key="1">
    <citation type="journal article" date="2022" name="Int. J. Mol. Sci.">
        <title>Draft Genome of Tanacetum Coccineum: Genomic Comparison of Closely Related Tanacetum-Family Plants.</title>
        <authorList>
            <person name="Yamashiro T."/>
            <person name="Shiraishi A."/>
            <person name="Nakayama K."/>
            <person name="Satake H."/>
        </authorList>
    </citation>
    <scope>NUCLEOTIDE SEQUENCE</scope>
</reference>
<accession>A0ABQ4Z2N5</accession>
<sequence>MLFSLEFKSAYENYTRYDVQAFYDAMSLTWIPWEIHAGSLFLHQQRTPHVLKQYKLMQNKDDHQSNSRLNVDSVKVRFSCPYINIVLRKKKVIQGMHQQYEFKGMQLEF</sequence>
<dbReference type="Proteomes" id="UP001151760">
    <property type="component" value="Unassembled WGS sequence"/>
</dbReference>
<proteinExistence type="predicted"/>
<organism evidence="1 2">
    <name type="scientific">Tanacetum coccineum</name>
    <dbReference type="NCBI Taxonomy" id="301880"/>
    <lineage>
        <taxon>Eukaryota</taxon>
        <taxon>Viridiplantae</taxon>
        <taxon>Streptophyta</taxon>
        <taxon>Embryophyta</taxon>
        <taxon>Tracheophyta</taxon>
        <taxon>Spermatophyta</taxon>
        <taxon>Magnoliopsida</taxon>
        <taxon>eudicotyledons</taxon>
        <taxon>Gunneridae</taxon>
        <taxon>Pentapetalae</taxon>
        <taxon>asterids</taxon>
        <taxon>campanulids</taxon>
        <taxon>Asterales</taxon>
        <taxon>Asteraceae</taxon>
        <taxon>Asteroideae</taxon>
        <taxon>Anthemideae</taxon>
        <taxon>Anthemidinae</taxon>
        <taxon>Tanacetum</taxon>
    </lineage>
</organism>
<evidence type="ECO:0000313" key="2">
    <source>
        <dbReference type="Proteomes" id="UP001151760"/>
    </source>
</evidence>
<gene>
    <name evidence="1" type="ORF">Tco_0750432</name>
</gene>
<reference evidence="1" key="2">
    <citation type="submission" date="2022-01" db="EMBL/GenBank/DDBJ databases">
        <authorList>
            <person name="Yamashiro T."/>
            <person name="Shiraishi A."/>
            <person name="Satake H."/>
            <person name="Nakayama K."/>
        </authorList>
    </citation>
    <scope>NUCLEOTIDE SEQUENCE</scope>
</reference>
<comment type="caution">
    <text evidence="1">The sequence shown here is derived from an EMBL/GenBank/DDBJ whole genome shotgun (WGS) entry which is preliminary data.</text>
</comment>
<name>A0ABQ4Z2N5_9ASTR</name>
<dbReference type="EMBL" id="BQNB010010934">
    <property type="protein sequence ID" value="GJS83891.1"/>
    <property type="molecule type" value="Genomic_DNA"/>
</dbReference>
<protein>
    <submittedName>
        <fullName evidence="1">Uncharacterized protein</fullName>
    </submittedName>
</protein>